<feature type="domain" description="Glycosyltransferase RgtA/B/C/D-like" evidence="9">
    <location>
        <begin position="79"/>
        <end position="230"/>
    </location>
</feature>
<evidence type="ECO:0000256" key="2">
    <source>
        <dbReference type="ARBA" id="ARBA00022475"/>
    </source>
</evidence>
<keyword evidence="11" id="KW-1185">Reference proteome</keyword>
<comment type="caution">
    <text evidence="10">The sequence shown here is derived from an EMBL/GenBank/DDBJ whole genome shotgun (WGS) entry which is preliminary data.</text>
</comment>
<keyword evidence="7 8" id="KW-0472">Membrane</keyword>
<evidence type="ECO:0000256" key="4">
    <source>
        <dbReference type="ARBA" id="ARBA00022679"/>
    </source>
</evidence>
<reference evidence="10 11" key="1">
    <citation type="submission" date="2021-07" db="EMBL/GenBank/DDBJ databases">
        <title>Hymenobacter profundi sp. nov., isolated from deep-sea water.</title>
        <authorList>
            <person name="Kim M.K."/>
        </authorList>
    </citation>
    <scope>NUCLEOTIDE SEQUENCE [LARGE SCALE GENOMIC DNA]</scope>
    <source>
        <strain evidence="10 11">M2</strain>
    </source>
</reference>
<dbReference type="EMBL" id="JAHWGL010000108">
    <property type="protein sequence ID" value="MBW3130593.1"/>
    <property type="molecule type" value="Genomic_DNA"/>
</dbReference>
<proteinExistence type="predicted"/>
<dbReference type="PANTHER" id="PTHR33908:SF3">
    <property type="entry name" value="UNDECAPRENYL PHOSPHATE-ALPHA-4-AMINO-4-DEOXY-L-ARABINOSE ARABINOSYL TRANSFERASE"/>
    <property type="match status" value="1"/>
</dbReference>
<accession>A0ABS6X439</accession>
<evidence type="ECO:0000313" key="11">
    <source>
        <dbReference type="Proteomes" id="UP000826188"/>
    </source>
</evidence>
<feature type="transmembrane region" description="Helical" evidence="8">
    <location>
        <begin position="390"/>
        <end position="410"/>
    </location>
</feature>
<dbReference type="EC" id="2.4.-.-" evidence="10"/>
<keyword evidence="4 10" id="KW-0808">Transferase</keyword>
<dbReference type="GO" id="GO:0016757">
    <property type="term" value="F:glycosyltransferase activity"/>
    <property type="evidence" value="ECO:0007669"/>
    <property type="project" value="UniProtKB-KW"/>
</dbReference>
<feature type="transmembrane region" description="Helical" evidence="8">
    <location>
        <begin position="178"/>
        <end position="204"/>
    </location>
</feature>
<keyword evidence="6 8" id="KW-1133">Transmembrane helix</keyword>
<sequence length="530" mass="60594">MAASLAVERRLYLFFFFLICLLGAALRLVQYPNLPPGFHQDEASSAYEAYCLAETGMDRWGNVLPVYFPSWGSGQNVLLSYLMIPVVKIFGLSIFSTRLIPVSLGILTLPLLGWGLRPLGRYPALLGMFLVAVVPWHFMLSRWALESNLVPFFMLLGCVLVSRALITNKRRWIIPSLFPFALALYAYGTTIIVLPIMAVLLGGCYWPQLLQNRSSWLLAIAIFAVFAFPFMVFVVEHHVLNHNMTWADSLFFSTPLPPSNRLAQVNTEQRMDILYTNRTFLNSGFQDGIVCNLMPNFPLLLLFSLPLGLIGMAAAVFGLIRQLRHRMAQPNQVVITIFLSWALGALPMVFLFTLNVTRFNHFYLPLLVLMIWLVDQLIEHTNTWVSKPLLRTLVVMWLVVESGFAVRHYFTSYRSNGIQTLFHEGLDQAFVAAKQLPVAQVRITSSLGLHYVYTLFFTQYPPREFQQRAQYSISNGSYEVFRFGKYVFNDAHLTPHQPYGYLMRRSELSADTTARRIIFRNKIWEVGILE</sequence>
<feature type="transmembrane region" description="Helical" evidence="8">
    <location>
        <begin position="360"/>
        <end position="378"/>
    </location>
</feature>
<protein>
    <submittedName>
        <fullName evidence="10">Glycosyltransferase family 39 protein</fullName>
        <ecNumber evidence="10">2.4.-.-</ecNumber>
    </submittedName>
</protein>
<organism evidence="10 11">
    <name type="scientific">Hymenobacter profundi</name>
    <dbReference type="NCBI Taxonomy" id="1982110"/>
    <lineage>
        <taxon>Bacteria</taxon>
        <taxon>Pseudomonadati</taxon>
        <taxon>Bacteroidota</taxon>
        <taxon>Cytophagia</taxon>
        <taxon>Cytophagales</taxon>
        <taxon>Hymenobacteraceae</taxon>
        <taxon>Hymenobacter</taxon>
    </lineage>
</organism>
<evidence type="ECO:0000256" key="1">
    <source>
        <dbReference type="ARBA" id="ARBA00004651"/>
    </source>
</evidence>
<feature type="transmembrane region" description="Helical" evidence="8">
    <location>
        <begin position="122"/>
        <end position="140"/>
    </location>
</feature>
<feature type="transmembrane region" description="Helical" evidence="8">
    <location>
        <begin position="216"/>
        <end position="235"/>
    </location>
</feature>
<keyword evidence="3 10" id="KW-0328">Glycosyltransferase</keyword>
<keyword evidence="2" id="KW-1003">Cell membrane</keyword>
<dbReference type="InterPro" id="IPR050297">
    <property type="entry name" value="LipidA_mod_glycosyltrf_83"/>
</dbReference>
<feature type="transmembrane region" description="Helical" evidence="8">
    <location>
        <begin position="99"/>
        <end position="116"/>
    </location>
</feature>
<dbReference type="RefSeq" id="WP_219160932.1">
    <property type="nucleotide sequence ID" value="NZ_JAHWGL010000108.1"/>
</dbReference>
<keyword evidence="5 8" id="KW-0812">Transmembrane</keyword>
<evidence type="ECO:0000259" key="9">
    <source>
        <dbReference type="Pfam" id="PF13231"/>
    </source>
</evidence>
<comment type="subcellular location">
    <subcellularLocation>
        <location evidence="1">Cell membrane</location>
        <topology evidence="1">Multi-pass membrane protein</topology>
    </subcellularLocation>
</comment>
<dbReference type="Pfam" id="PF13231">
    <property type="entry name" value="PMT_2"/>
    <property type="match status" value="1"/>
</dbReference>
<dbReference type="Proteomes" id="UP000826188">
    <property type="component" value="Unassembled WGS sequence"/>
</dbReference>
<evidence type="ECO:0000256" key="8">
    <source>
        <dbReference type="SAM" id="Phobius"/>
    </source>
</evidence>
<name>A0ABS6X439_9BACT</name>
<evidence type="ECO:0000256" key="3">
    <source>
        <dbReference type="ARBA" id="ARBA00022676"/>
    </source>
</evidence>
<gene>
    <name evidence="10" type="ORF">KYK14_18665</name>
</gene>
<feature type="transmembrane region" description="Helical" evidence="8">
    <location>
        <begin position="299"/>
        <end position="320"/>
    </location>
</feature>
<evidence type="ECO:0000256" key="7">
    <source>
        <dbReference type="ARBA" id="ARBA00023136"/>
    </source>
</evidence>
<feature type="transmembrane region" description="Helical" evidence="8">
    <location>
        <begin position="332"/>
        <end position="354"/>
    </location>
</feature>
<dbReference type="InterPro" id="IPR038731">
    <property type="entry name" value="RgtA/B/C-like"/>
</dbReference>
<dbReference type="PANTHER" id="PTHR33908">
    <property type="entry name" value="MANNOSYLTRANSFERASE YKCB-RELATED"/>
    <property type="match status" value="1"/>
</dbReference>
<evidence type="ECO:0000256" key="5">
    <source>
        <dbReference type="ARBA" id="ARBA00022692"/>
    </source>
</evidence>
<evidence type="ECO:0000313" key="10">
    <source>
        <dbReference type="EMBL" id="MBW3130593.1"/>
    </source>
</evidence>
<feature type="transmembrane region" description="Helical" evidence="8">
    <location>
        <begin position="12"/>
        <end position="29"/>
    </location>
</feature>
<feature type="transmembrane region" description="Helical" evidence="8">
    <location>
        <begin position="149"/>
        <end position="166"/>
    </location>
</feature>
<evidence type="ECO:0000256" key="6">
    <source>
        <dbReference type="ARBA" id="ARBA00022989"/>
    </source>
</evidence>